<dbReference type="EMBL" id="BDCO01000002">
    <property type="protein sequence ID" value="GAT33505.1"/>
    <property type="molecule type" value="Genomic_DNA"/>
</dbReference>
<dbReference type="PANTHER" id="PTHR46018:SF2">
    <property type="entry name" value="ZINC PHOSPHODIESTERASE ELAC PROTEIN 1"/>
    <property type="match status" value="1"/>
</dbReference>
<dbReference type="SUPFAM" id="SSF56281">
    <property type="entry name" value="Metallo-hydrolase/oxidoreductase"/>
    <property type="match status" value="1"/>
</dbReference>
<accession>A0A146G712</accession>
<dbReference type="Proteomes" id="UP000076023">
    <property type="component" value="Unassembled WGS sequence"/>
</dbReference>
<organism evidence="2 3">
    <name type="scientific">Terrimicrobium sacchariphilum</name>
    <dbReference type="NCBI Taxonomy" id="690879"/>
    <lineage>
        <taxon>Bacteria</taxon>
        <taxon>Pseudomonadati</taxon>
        <taxon>Verrucomicrobiota</taxon>
        <taxon>Terrimicrobiia</taxon>
        <taxon>Terrimicrobiales</taxon>
        <taxon>Terrimicrobiaceae</taxon>
        <taxon>Terrimicrobium</taxon>
    </lineage>
</organism>
<dbReference type="RefSeq" id="WP_075079232.1">
    <property type="nucleotide sequence ID" value="NZ_BDCO01000002.1"/>
</dbReference>
<gene>
    <name evidence="2" type="ORF">TSACC_21922</name>
</gene>
<evidence type="ECO:0000313" key="2">
    <source>
        <dbReference type="EMBL" id="GAT33505.1"/>
    </source>
</evidence>
<dbReference type="SMART" id="SM00849">
    <property type="entry name" value="Lactamase_B"/>
    <property type="match status" value="1"/>
</dbReference>
<keyword evidence="3" id="KW-1185">Reference proteome</keyword>
<proteinExistence type="predicted"/>
<dbReference type="InParanoid" id="A0A146G712"/>
<evidence type="ECO:0000313" key="3">
    <source>
        <dbReference type="Proteomes" id="UP000076023"/>
    </source>
</evidence>
<dbReference type="STRING" id="690879.TSACC_21922"/>
<dbReference type="OrthoDB" id="9803916at2"/>
<dbReference type="InterPro" id="IPR036866">
    <property type="entry name" value="RibonucZ/Hydroxyglut_hydro"/>
</dbReference>
<dbReference type="Pfam" id="PF23023">
    <property type="entry name" value="Anti-Pycsar_Apyc1"/>
    <property type="match status" value="1"/>
</dbReference>
<feature type="domain" description="Metallo-beta-lactamase" evidence="1">
    <location>
        <begin position="19"/>
        <end position="219"/>
    </location>
</feature>
<sequence length="256" mass="28058">MATITFLGTGHGGGAPGRFQSSILLHTDGARILLDAGEPCTYSLLSRGFALDDLDAVWITHAHCDHTAGIPMLLQASKIRRRSRALPLGLPTHLVEPLKAWLRASFLPIEHLKFPLDIFTWKAGEAVTFQGTSVIPRHTSHLDRYQDELQDKSIESFSFDIQAEGKRVVYTGDIGGAKDLEPLLTEPVDLLICELAHLSLADLLAALASSKVGTLCLTHVVERDGLDRAGIRLQCSQRLDQVDSVYLPDDGEQIEF</sequence>
<comment type="caution">
    <text evidence="2">The sequence shown here is derived from an EMBL/GenBank/DDBJ whole genome shotgun (WGS) entry which is preliminary data.</text>
</comment>
<dbReference type="GO" id="GO:0042781">
    <property type="term" value="F:3'-tRNA processing endoribonuclease activity"/>
    <property type="evidence" value="ECO:0007669"/>
    <property type="project" value="TreeGrafter"/>
</dbReference>
<dbReference type="PANTHER" id="PTHR46018">
    <property type="entry name" value="ZINC PHOSPHODIESTERASE ELAC PROTEIN 1"/>
    <property type="match status" value="1"/>
</dbReference>
<reference evidence="3" key="1">
    <citation type="journal article" date="2017" name="Genome Announc.">
        <title>Draft Genome Sequence of Terrimicrobium sacchariphilum NM-5T, a Facultative Anaerobic Soil Bacterium of the Class Spartobacteria.</title>
        <authorList>
            <person name="Qiu Y.L."/>
            <person name="Tourlousse D.M."/>
            <person name="Matsuura N."/>
            <person name="Ohashi A."/>
            <person name="Sekiguchi Y."/>
        </authorList>
    </citation>
    <scope>NUCLEOTIDE SEQUENCE [LARGE SCALE GENOMIC DNA]</scope>
    <source>
        <strain evidence="3">NM-5</strain>
    </source>
</reference>
<name>A0A146G712_TERSA</name>
<dbReference type="AlphaFoldDB" id="A0A146G712"/>
<dbReference type="InterPro" id="IPR001279">
    <property type="entry name" value="Metallo-B-lactamas"/>
</dbReference>
<dbReference type="Gene3D" id="3.60.15.10">
    <property type="entry name" value="Ribonuclease Z/Hydroxyacylglutathione hydrolase-like"/>
    <property type="match status" value="1"/>
</dbReference>
<protein>
    <submittedName>
        <fullName evidence="2">Ribonuclease Z</fullName>
    </submittedName>
</protein>
<evidence type="ECO:0000259" key="1">
    <source>
        <dbReference type="SMART" id="SM00849"/>
    </source>
</evidence>